<keyword evidence="4" id="KW-0410">Iron transport</keyword>
<dbReference type="EMBL" id="JAPTGG010000006">
    <property type="protein sequence ID" value="MCZ0865284.1"/>
    <property type="molecule type" value="Genomic_DNA"/>
</dbReference>
<keyword evidence="8 12" id="KW-0798">TonB box</keyword>
<dbReference type="PANTHER" id="PTHR32552">
    <property type="entry name" value="FERRICHROME IRON RECEPTOR-RELATED"/>
    <property type="match status" value="1"/>
</dbReference>
<evidence type="ECO:0000256" key="7">
    <source>
        <dbReference type="ARBA" id="ARBA00023065"/>
    </source>
</evidence>
<evidence type="ECO:0000256" key="4">
    <source>
        <dbReference type="ARBA" id="ARBA00022496"/>
    </source>
</evidence>
<evidence type="ECO:0000256" key="8">
    <source>
        <dbReference type="ARBA" id="ARBA00023077"/>
    </source>
</evidence>
<dbReference type="InterPro" id="IPR036942">
    <property type="entry name" value="Beta-barrel_TonB_sf"/>
</dbReference>
<keyword evidence="16" id="KW-1185">Reference proteome</keyword>
<dbReference type="PROSITE" id="PS52016">
    <property type="entry name" value="TONB_DEPENDENT_REC_3"/>
    <property type="match status" value="1"/>
</dbReference>
<dbReference type="Gene3D" id="2.40.170.20">
    <property type="entry name" value="TonB-dependent receptor, beta-barrel domain"/>
    <property type="match status" value="2"/>
</dbReference>
<dbReference type="SUPFAM" id="SSF56935">
    <property type="entry name" value="Porins"/>
    <property type="match status" value="1"/>
</dbReference>
<keyword evidence="3 11" id="KW-1134">Transmembrane beta strand</keyword>
<evidence type="ECO:0000259" key="13">
    <source>
        <dbReference type="Pfam" id="PF00593"/>
    </source>
</evidence>
<reference evidence="15 16" key="1">
    <citation type="submission" date="2022-12" db="EMBL/GenBank/DDBJ databases">
        <title>Dasania phycosphaerae sp. nov., isolated from particulate material of the south coast of Korea.</title>
        <authorList>
            <person name="Jiang Y."/>
        </authorList>
    </citation>
    <scope>NUCLEOTIDE SEQUENCE [LARGE SCALE GENOMIC DNA]</scope>
    <source>
        <strain evidence="15 16">GY-19</strain>
    </source>
</reference>
<organism evidence="15 16">
    <name type="scientific">Dasania phycosphaerae</name>
    <dbReference type="NCBI Taxonomy" id="2950436"/>
    <lineage>
        <taxon>Bacteria</taxon>
        <taxon>Pseudomonadati</taxon>
        <taxon>Pseudomonadota</taxon>
        <taxon>Gammaproteobacteria</taxon>
        <taxon>Cellvibrionales</taxon>
        <taxon>Spongiibacteraceae</taxon>
        <taxon>Dasania</taxon>
    </lineage>
</organism>
<comment type="similarity">
    <text evidence="11 12">Belongs to the TonB-dependent receptor family.</text>
</comment>
<keyword evidence="5 11" id="KW-0812">Transmembrane</keyword>
<evidence type="ECO:0000256" key="10">
    <source>
        <dbReference type="ARBA" id="ARBA00023237"/>
    </source>
</evidence>
<keyword evidence="2 11" id="KW-0813">Transport</keyword>
<keyword evidence="6" id="KW-0408">Iron</keyword>
<comment type="subcellular location">
    <subcellularLocation>
        <location evidence="1 11">Cell outer membrane</location>
        <topology evidence="1 11">Multi-pass membrane protein</topology>
    </subcellularLocation>
</comment>
<comment type="caution">
    <text evidence="15">The sequence shown here is derived from an EMBL/GenBank/DDBJ whole genome shotgun (WGS) entry which is preliminary data.</text>
</comment>
<evidence type="ECO:0000256" key="11">
    <source>
        <dbReference type="PROSITE-ProRule" id="PRU01360"/>
    </source>
</evidence>
<keyword evidence="10 11" id="KW-0998">Cell outer membrane</keyword>
<protein>
    <submittedName>
        <fullName evidence="15">TonB-dependent receptor</fullName>
    </submittedName>
</protein>
<dbReference type="GO" id="GO:0006826">
    <property type="term" value="P:iron ion transport"/>
    <property type="evidence" value="ECO:0007669"/>
    <property type="project" value="UniProtKB-KW"/>
</dbReference>
<keyword evidence="9 11" id="KW-0472">Membrane</keyword>
<evidence type="ECO:0000259" key="14">
    <source>
        <dbReference type="Pfam" id="PF07715"/>
    </source>
</evidence>
<dbReference type="InterPro" id="IPR012910">
    <property type="entry name" value="Plug_dom"/>
</dbReference>
<dbReference type="Pfam" id="PF00593">
    <property type="entry name" value="TonB_dep_Rec_b-barrel"/>
    <property type="match status" value="1"/>
</dbReference>
<evidence type="ECO:0000256" key="1">
    <source>
        <dbReference type="ARBA" id="ARBA00004571"/>
    </source>
</evidence>
<evidence type="ECO:0000256" key="9">
    <source>
        <dbReference type="ARBA" id="ARBA00023136"/>
    </source>
</evidence>
<dbReference type="PANTHER" id="PTHR32552:SF81">
    <property type="entry name" value="TONB-DEPENDENT OUTER MEMBRANE RECEPTOR"/>
    <property type="match status" value="1"/>
</dbReference>
<gene>
    <name evidence="15" type="ORF">O0V09_08740</name>
</gene>
<dbReference type="InterPro" id="IPR039426">
    <property type="entry name" value="TonB-dep_rcpt-like"/>
</dbReference>
<evidence type="ECO:0000313" key="15">
    <source>
        <dbReference type="EMBL" id="MCZ0865284.1"/>
    </source>
</evidence>
<keyword evidence="7" id="KW-0406">Ion transport</keyword>
<evidence type="ECO:0000256" key="6">
    <source>
        <dbReference type="ARBA" id="ARBA00023004"/>
    </source>
</evidence>
<evidence type="ECO:0000256" key="2">
    <source>
        <dbReference type="ARBA" id="ARBA00022448"/>
    </source>
</evidence>
<dbReference type="RefSeq" id="WP_258331431.1">
    <property type="nucleotide sequence ID" value="NZ_JAPTGG010000006.1"/>
</dbReference>
<evidence type="ECO:0000313" key="16">
    <source>
        <dbReference type="Proteomes" id="UP001069090"/>
    </source>
</evidence>
<evidence type="ECO:0000256" key="5">
    <source>
        <dbReference type="ARBA" id="ARBA00022692"/>
    </source>
</evidence>
<evidence type="ECO:0000256" key="3">
    <source>
        <dbReference type="ARBA" id="ARBA00022452"/>
    </source>
</evidence>
<proteinExistence type="inferred from homology"/>
<dbReference type="Pfam" id="PF07715">
    <property type="entry name" value="Plug"/>
    <property type="match status" value="1"/>
</dbReference>
<evidence type="ECO:0000256" key="12">
    <source>
        <dbReference type="RuleBase" id="RU003357"/>
    </source>
</evidence>
<name>A0A9J6RLH9_9GAMM</name>
<feature type="domain" description="TonB-dependent receptor plug" evidence="14">
    <location>
        <begin position="27"/>
        <end position="133"/>
    </location>
</feature>
<sequence length="748" mass="82634">MAVASTSAYSKVLEEMIVTVQKREQTMQDIPVAVSAFNGEDMVNMGVGDIRGLVDLTPGFNGKTEDSFIDALAIRGIVTNDFGIGGDPSVAIFVDNVWAGRNGGVQMAFYDMARAEVVKGPQSTLFGRNAIAGGINIVTNEPNELEEGAIAVTVDEHGYDANGMINVPLTDEWFFRAAAFTKDADGWLENVEGGDDLGANEVFSTRLGLKYAGEDVEAVFRMGYEDREQDASVYWTPINGLPEDKVATDLGSDGFDKSEIFSAQANVSWFINSDYTMLSVTGYKSYDFDYLEDYDGTSSKVNNYGQQQEVDYISQEFRLVYEGEGNITWFAGISAYQEDIDARFDYQYDEDALCAAISQTDSADFFGPATGCADQNFEDYWDEVTVQGTGSQISQADILSDKSEVFLDTLKSTGWSVYGDINMMFMDDRLGVTVGGRYTMDKKEMEIEILDSGGALGNNFGVEFYTDGAVKDDEEWSEFTPRLAVNFDATDDISVYYNWAKGYKTGGYSTFGVLNDGVDANGAAINPMPLSFDPEETTNNEIGMKSVLLDGSMQLNLAYFTYKYTDLQLIIFESGASLVKNLGEAETEGVEMDVNWAPGERWSIRAAAAWMDTEITEEIEAGDGSKGNKLQMAPDFSGSIITTYTVPVEKGEVYVTGTYIYQGEVFGGPGNFQSAKVDEWEQIDLRFGYRSYDEWSVTLWIENITNEEYFERGWENADEDNTGGYGVVNSLVWPNRPRTAGVTFDMKF</sequence>
<dbReference type="AlphaFoldDB" id="A0A9J6RLH9"/>
<dbReference type="Proteomes" id="UP001069090">
    <property type="component" value="Unassembled WGS sequence"/>
</dbReference>
<dbReference type="GO" id="GO:0009279">
    <property type="term" value="C:cell outer membrane"/>
    <property type="evidence" value="ECO:0007669"/>
    <property type="project" value="UniProtKB-SubCell"/>
</dbReference>
<feature type="domain" description="TonB-dependent receptor-like beta-barrel" evidence="13">
    <location>
        <begin position="233"/>
        <end position="704"/>
    </location>
</feature>
<keyword evidence="15" id="KW-0675">Receptor</keyword>
<dbReference type="InterPro" id="IPR000531">
    <property type="entry name" value="Beta-barrel_TonB"/>
</dbReference>
<accession>A0A9J6RLH9</accession>